<dbReference type="Proteomes" id="UP000567179">
    <property type="component" value="Unassembled WGS sequence"/>
</dbReference>
<protein>
    <submittedName>
        <fullName evidence="1">Uncharacterized protein</fullName>
    </submittedName>
</protein>
<evidence type="ECO:0000313" key="1">
    <source>
        <dbReference type="EMBL" id="KAF5316102.1"/>
    </source>
</evidence>
<dbReference type="AlphaFoldDB" id="A0A8H5B5I3"/>
<organism evidence="1 2">
    <name type="scientific">Psilocybe cf. subviscida</name>
    <dbReference type="NCBI Taxonomy" id="2480587"/>
    <lineage>
        <taxon>Eukaryota</taxon>
        <taxon>Fungi</taxon>
        <taxon>Dikarya</taxon>
        <taxon>Basidiomycota</taxon>
        <taxon>Agaricomycotina</taxon>
        <taxon>Agaricomycetes</taxon>
        <taxon>Agaricomycetidae</taxon>
        <taxon>Agaricales</taxon>
        <taxon>Agaricineae</taxon>
        <taxon>Strophariaceae</taxon>
        <taxon>Psilocybe</taxon>
    </lineage>
</organism>
<accession>A0A8H5B5I3</accession>
<comment type="caution">
    <text evidence="1">The sequence shown here is derived from an EMBL/GenBank/DDBJ whole genome shotgun (WGS) entry which is preliminary data.</text>
</comment>
<name>A0A8H5B5I3_9AGAR</name>
<sequence length="163" mass="17211">MNAISSIKEVLPTVYNIYIATTSVIEGRERIPRDLFTQRDLFEELVGAVEIVVDDNEIVHTGFLSKGDFGEGGLEALLDRGFGFCAAALEAVAKGGHGGGRDEEVDGVEVGFLDLADTLDTEGLWREGEGGRSKYLCLDVEDAATALFLDGADGGKGGAVKVA</sequence>
<gene>
    <name evidence="1" type="ORF">D9619_006174</name>
</gene>
<reference evidence="1 2" key="1">
    <citation type="journal article" date="2020" name="ISME J.">
        <title>Uncovering the hidden diversity of litter-decomposition mechanisms in mushroom-forming fungi.</title>
        <authorList>
            <person name="Floudas D."/>
            <person name="Bentzer J."/>
            <person name="Ahren D."/>
            <person name="Johansson T."/>
            <person name="Persson P."/>
            <person name="Tunlid A."/>
        </authorList>
    </citation>
    <scope>NUCLEOTIDE SEQUENCE [LARGE SCALE GENOMIC DNA]</scope>
    <source>
        <strain evidence="1 2">CBS 101986</strain>
    </source>
</reference>
<keyword evidence="2" id="KW-1185">Reference proteome</keyword>
<evidence type="ECO:0000313" key="2">
    <source>
        <dbReference type="Proteomes" id="UP000567179"/>
    </source>
</evidence>
<proteinExistence type="predicted"/>
<dbReference type="EMBL" id="JAACJJ010000042">
    <property type="protein sequence ID" value="KAF5316102.1"/>
    <property type="molecule type" value="Genomic_DNA"/>
</dbReference>